<name>A0A839U2P3_9HYPH</name>
<accession>A0A839U2P3</accession>
<protein>
    <recommendedName>
        <fullName evidence="3">SprT-like domain-containing protein</fullName>
    </recommendedName>
</protein>
<comment type="caution">
    <text evidence="1">The sequence shown here is derived from an EMBL/GenBank/DDBJ whole genome shotgun (WGS) entry which is preliminary data.</text>
</comment>
<evidence type="ECO:0000313" key="2">
    <source>
        <dbReference type="Proteomes" id="UP000554520"/>
    </source>
</evidence>
<dbReference type="EMBL" id="JACHXN010000003">
    <property type="protein sequence ID" value="MBB3144918.1"/>
    <property type="molecule type" value="Genomic_DNA"/>
</dbReference>
<evidence type="ECO:0008006" key="3">
    <source>
        <dbReference type="Google" id="ProtNLM"/>
    </source>
</evidence>
<dbReference type="AlphaFoldDB" id="A0A839U2P3"/>
<sequence>MNLELARELMVYAANVLKYECPEDVPEIRIEPDLECHGLFRWSIFRPPVISLRDWREGNLEDQATLVHELAHWVQYESGFGTNEIGAITVECRWLQSKGENPRDYMSESSVFKMTGDKEFARLEWL</sequence>
<gene>
    <name evidence="1" type="ORF">FHS21_001319</name>
</gene>
<reference evidence="1 2" key="1">
    <citation type="submission" date="2020-08" db="EMBL/GenBank/DDBJ databases">
        <title>Genomic Encyclopedia of Type Strains, Phase III (KMG-III): the genomes of soil and plant-associated and newly described type strains.</title>
        <authorList>
            <person name="Whitman W."/>
        </authorList>
    </citation>
    <scope>NUCLEOTIDE SEQUENCE [LARGE SCALE GENOMIC DNA]</scope>
    <source>
        <strain evidence="1 2">CECT 7015</strain>
    </source>
</reference>
<proteinExistence type="predicted"/>
<keyword evidence="2" id="KW-1185">Reference proteome</keyword>
<dbReference type="RefSeq" id="WP_183661327.1">
    <property type="nucleotide sequence ID" value="NZ_JACHXN010000003.1"/>
</dbReference>
<evidence type="ECO:0000313" key="1">
    <source>
        <dbReference type="EMBL" id="MBB3144918.1"/>
    </source>
</evidence>
<organism evidence="1 2">
    <name type="scientific">Phyllobacterium trifolii</name>
    <dbReference type="NCBI Taxonomy" id="300193"/>
    <lineage>
        <taxon>Bacteria</taxon>
        <taxon>Pseudomonadati</taxon>
        <taxon>Pseudomonadota</taxon>
        <taxon>Alphaproteobacteria</taxon>
        <taxon>Hyphomicrobiales</taxon>
        <taxon>Phyllobacteriaceae</taxon>
        <taxon>Phyllobacterium</taxon>
    </lineage>
</organism>
<dbReference type="Proteomes" id="UP000554520">
    <property type="component" value="Unassembled WGS sequence"/>
</dbReference>